<dbReference type="EMBL" id="FOVP01000014">
    <property type="protein sequence ID" value="SFO05166.1"/>
    <property type="molecule type" value="Genomic_DNA"/>
</dbReference>
<comment type="similarity">
    <text evidence="2 9">Belongs to the resistance-nodulation-cell division (RND) (TC 2.A.6) family.</text>
</comment>
<feature type="transmembrane region" description="Helical" evidence="9">
    <location>
        <begin position="12"/>
        <end position="33"/>
    </location>
</feature>
<comment type="caution">
    <text evidence="9">Lacks conserved residue(s) required for the propagation of feature annotation.</text>
</comment>
<evidence type="ECO:0000256" key="8">
    <source>
        <dbReference type="ARBA" id="ARBA00023136"/>
    </source>
</evidence>
<evidence type="ECO:0000313" key="11">
    <source>
        <dbReference type="Proteomes" id="UP000198599"/>
    </source>
</evidence>
<dbReference type="FunFam" id="1.20.1640.10:FF:000001">
    <property type="entry name" value="Efflux pump membrane transporter"/>
    <property type="match status" value="1"/>
</dbReference>
<dbReference type="Proteomes" id="UP000198599">
    <property type="component" value="Unassembled WGS sequence"/>
</dbReference>
<dbReference type="AlphaFoldDB" id="A0A1I5E128"/>
<dbReference type="STRING" id="1005928.SAMN04487859_11450"/>
<reference evidence="11" key="1">
    <citation type="submission" date="2016-10" db="EMBL/GenBank/DDBJ databases">
        <authorList>
            <person name="Varghese N."/>
            <person name="Submissions S."/>
        </authorList>
    </citation>
    <scope>NUCLEOTIDE SEQUENCE [LARGE SCALE GENOMIC DNA]</scope>
    <source>
        <strain evidence="11">DSM 28463</strain>
    </source>
</reference>
<dbReference type="InterPro" id="IPR001036">
    <property type="entry name" value="Acrflvin-R"/>
</dbReference>
<keyword evidence="6 9" id="KW-0812">Transmembrane</keyword>
<dbReference type="SUPFAM" id="SSF82693">
    <property type="entry name" value="Multidrug efflux transporter AcrB pore domain, PN1, PN2, PC1 and PC2 subdomains"/>
    <property type="match status" value="4"/>
</dbReference>
<dbReference type="GO" id="GO:0042910">
    <property type="term" value="F:xenobiotic transmembrane transporter activity"/>
    <property type="evidence" value="ECO:0007669"/>
    <property type="project" value="TreeGrafter"/>
</dbReference>
<dbReference type="Gene3D" id="3.30.70.1430">
    <property type="entry name" value="Multidrug efflux transporter AcrB pore domain"/>
    <property type="match status" value="2"/>
</dbReference>
<dbReference type="RefSeq" id="WP_092839564.1">
    <property type="nucleotide sequence ID" value="NZ_FOVP01000014.1"/>
</dbReference>
<feature type="transmembrane region" description="Helical" evidence="9">
    <location>
        <begin position="437"/>
        <end position="458"/>
    </location>
</feature>
<evidence type="ECO:0000256" key="7">
    <source>
        <dbReference type="ARBA" id="ARBA00022989"/>
    </source>
</evidence>
<dbReference type="GO" id="GO:0015562">
    <property type="term" value="F:efflux transmembrane transporter activity"/>
    <property type="evidence" value="ECO:0007669"/>
    <property type="project" value="InterPro"/>
</dbReference>
<protein>
    <recommendedName>
        <fullName evidence="9">Efflux pump membrane transporter</fullName>
    </recommendedName>
</protein>
<proteinExistence type="inferred from homology"/>
<keyword evidence="8 9" id="KW-0472">Membrane</keyword>
<dbReference type="SUPFAM" id="SSF82714">
    <property type="entry name" value="Multidrug efflux transporter AcrB TolC docking domain, DN and DC subdomains"/>
    <property type="match status" value="2"/>
</dbReference>
<dbReference type="FunFam" id="3.30.70.1430:FF:000001">
    <property type="entry name" value="Efflux pump membrane transporter"/>
    <property type="match status" value="1"/>
</dbReference>
<dbReference type="PRINTS" id="PR00702">
    <property type="entry name" value="ACRIFLAVINRP"/>
</dbReference>
<feature type="transmembrane region" description="Helical" evidence="9">
    <location>
        <begin position="340"/>
        <end position="359"/>
    </location>
</feature>
<dbReference type="FunFam" id="3.30.70.1430:FF:000002">
    <property type="entry name" value="Efflux pump membrane transporter"/>
    <property type="match status" value="1"/>
</dbReference>
<name>A0A1I5E128_9RHOB</name>
<evidence type="ECO:0000313" key="10">
    <source>
        <dbReference type="EMBL" id="SFO05166.1"/>
    </source>
</evidence>
<keyword evidence="5 9" id="KW-0997">Cell inner membrane</keyword>
<dbReference type="PANTHER" id="PTHR32063">
    <property type="match status" value="1"/>
</dbReference>
<evidence type="ECO:0000256" key="1">
    <source>
        <dbReference type="ARBA" id="ARBA00004429"/>
    </source>
</evidence>
<keyword evidence="7 9" id="KW-1133">Transmembrane helix</keyword>
<feature type="transmembrane region" description="Helical" evidence="9">
    <location>
        <begin position="535"/>
        <end position="553"/>
    </location>
</feature>
<dbReference type="Pfam" id="PF00873">
    <property type="entry name" value="ACR_tran"/>
    <property type="match status" value="1"/>
</dbReference>
<evidence type="ECO:0000256" key="4">
    <source>
        <dbReference type="ARBA" id="ARBA00022475"/>
    </source>
</evidence>
<evidence type="ECO:0000256" key="6">
    <source>
        <dbReference type="ARBA" id="ARBA00022692"/>
    </source>
</evidence>
<keyword evidence="11" id="KW-1185">Reference proteome</keyword>
<dbReference type="NCBIfam" id="NF000282">
    <property type="entry name" value="RND_permease_1"/>
    <property type="match status" value="1"/>
</dbReference>
<comment type="subcellular location">
    <subcellularLocation>
        <location evidence="1 9">Cell inner membrane</location>
        <topology evidence="1 9">Multi-pass membrane protein</topology>
    </subcellularLocation>
</comment>
<dbReference type="Gene3D" id="1.20.1640.10">
    <property type="entry name" value="Multidrug efflux transporter AcrB transmembrane domain"/>
    <property type="match status" value="2"/>
</dbReference>
<dbReference type="GO" id="GO:0005886">
    <property type="term" value="C:plasma membrane"/>
    <property type="evidence" value="ECO:0007669"/>
    <property type="project" value="UniProtKB-SubCell"/>
</dbReference>
<dbReference type="GO" id="GO:0009636">
    <property type="term" value="P:response to toxic substance"/>
    <property type="evidence" value="ECO:0007669"/>
    <property type="project" value="UniProtKB-ARBA"/>
</dbReference>
<evidence type="ECO:0000256" key="3">
    <source>
        <dbReference type="ARBA" id="ARBA00022448"/>
    </source>
</evidence>
<dbReference type="NCBIfam" id="TIGR00915">
    <property type="entry name" value="2A0602"/>
    <property type="match status" value="1"/>
</dbReference>
<evidence type="ECO:0000256" key="5">
    <source>
        <dbReference type="ARBA" id="ARBA00022519"/>
    </source>
</evidence>
<keyword evidence="4" id="KW-1003">Cell membrane</keyword>
<evidence type="ECO:0000256" key="9">
    <source>
        <dbReference type="RuleBase" id="RU364070"/>
    </source>
</evidence>
<dbReference type="PANTHER" id="PTHR32063:SF13">
    <property type="entry name" value="MULTIDRUG EFFLUX PUMP SUBUNIT ACRB-RELATED"/>
    <property type="match status" value="1"/>
</dbReference>
<dbReference type="Gene3D" id="3.30.2090.10">
    <property type="entry name" value="Multidrug efflux transporter AcrB TolC docking domain, DN and DC subdomains"/>
    <property type="match status" value="2"/>
</dbReference>
<organism evidence="10 11">
    <name type="scientific">Roseovarius lutimaris</name>
    <dbReference type="NCBI Taxonomy" id="1005928"/>
    <lineage>
        <taxon>Bacteria</taxon>
        <taxon>Pseudomonadati</taxon>
        <taxon>Pseudomonadota</taxon>
        <taxon>Alphaproteobacteria</taxon>
        <taxon>Rhodobacterales</taxon>
        <taxon>Roseobacteraceae</taxon>
        <taxon>Roseovarius</taxon>
    </lineage>
</organism>
<feature type="transmembrane region" description="Helical" evidence="9">
    <location>
        <begin position="920"/>
        <end position="944"/>
    </location>
</feature>
<feature type="transmembrane region" description="Helical" evidence="9">
    <location>
        <begin position="870"/>
        <end position="887"/>
    </location>
</feature>
<accession>A0A1I5E128</accession>
<sequence length="1034" mass="110638">MARFFIDRPVFAWVISILLMGIGALSIGVLPVAQYPQIAPPSVTIAANYPGASANTVANTVTQVIEQQMTGLDGLRYFSSSSTSSGSAEIVLTFETGTDADIAQVQVQNKLGQATPLLPEIVQRQGITVEKSSAGFLMVIGLISTDNSREQVDLSDYLVSNIVDDLSRIQGVGSVNVFGGQYAMRIWLDPSKLAAFELTPSDVVTAVSAQNAQISAGSFGTRPTIEGQQLNATITAQSLLSTPQDFRQIVLRAETDGGLVLLDDVARVEIGAENYATAARFNKDPAAGMAITLAPGSNALDTAQEIKSRMAEFSRFFPEGIKYVIPYDTTPFVTISIEEVVKTLFEAIGLVFLVMFLFLQNLRATLIPTLAVPVVLLGTFGVLAAAGFTINTLTMLAMVLAIGLLVDDAIVVVENVERIMEEEGLSPREATHKSMGQISGALIGIALVLSAVFVPMAFFPGSTGVIYQQFSITIVSAMALSVLVALTLTPALCASLLKPKDHAPKRGPFAWFNTGFSTLTNGYTGTVRWSVRRPVRVFVIYLAMTIGMVFLFLRTPTGFLPEEDQGILFTLIQTPTGATAERTLEVVKQVEDYYLTEETEVVNSLFGVVGFSFAGRGQNMGLGFVQLKDWDERTEPGQSVQALAGRAFGAFSQISDAMVFPVVPPSVIELGNVSGFDFYLQARGGQSHDDLLNARNQLLGMAAQSPMIASARPNGLEDAAQFNLDIDWREAGAMGLTPTDVGELLRIAWAGSYVNDFIDQGRIKRVYVQGDAEARAVPTDIDKWRVRNASGGLVPFSNFSAGRWDYGAQGLYRYNGIPSMQIQGSPAPGTSTGDAMAEMERLVAELGPGYDIAWTGLSLEERESGSQAPLLYALSLAAVFLSLAALYESWSVPFAVMLAMPIGVLGALAAAWLGGFDNGVFFQVGLLTVIGLTGKNAILIVEFARDRYEQGERVIDAVVEAARQRFRPIIMTSMAFSLGVLPLVLSSGAGSGGRNAIGSGVLGGTISATVLGVVFVPLFFMIVTRLVRRGTRPD</sequence>
<dbReference type="FunFam" id="3.30.2090.10:FF:000001">
    <property type="entry name" value="Efflux pump membrane transporter"/>
    <property type="match status" value="1"/>
</dbReference>
<feature type="transmembrane region" description="Helical" evidence="9">
    <location>
        <begin position="470"/>
        <end position="497"/>
    </location>
</feature>
<gene>
    <name evidence="10" type="ORF">SAMN04487859_11450</name>
</gene>
<dbReference type="Gene3D" id="3.30.70.1320">
    <property type="entry name" value="Multidrug efflux transporter AcrB pore domain like"/>
    <property type="match status" value="1"/>
</dbReference>
<feature type="transmembrane region" description="Helical" evidence="9">
    <location>
        <begin position="965"/>
        <end position="985"/>
    </location>
</feature>
<dbReference type="InterPro" id="IPR004764">
    <property type="entry name" value="MdtF-like"/>
</dbReference>
<dbReference type="OrthoDB" id="9807350at2"/>
<feature type="transmembrane region" description="Helical" evidence="9">
    <location>
        <begin position="894"/>
        <end position="914"/>
    </location>
</feature>
<evidence type="ECO:0000256" key="2">
    <source>
        <dbReference type="ARBA" id="ARBA00010942"/>
    </source>
</evidence>
<dbReference type="InterPro" id="IPR027463">
    <property type="entry name" value="AcrB_DN_DC_subdom"/>
</dbReference>
<feature type="transmembrane region" description="Helical" evidence="9">
    <location>
        <begin position="366"/>
        <end position="390"/>
    </location>
</feature>
<keyword evidence="3 9" id="KW-0813">Transport</keyword>
<feature type="transmembrane region" description="Helical" evidence="9">
    <location>
        <begin position="997"/>
        <end position="1023"/>
    </location>
</feature>
<dbReference type="Gene3D" id="3.30.70.1440">
    <property type="entry name" value="Multidrug efflux transporter AcrB pore domain"/>
    <property type="match status" value="1"/>
</dbReference>
<dbReference type="SUPFAM" id="SSF82866">
    <property type="entry name" value="Multidrug efflux transporter AcrB transmembrane domain"/>
    <property type="match status" value="2"/>
</dbReference>